<feature type="domain" description="FAD-dependent oxidoreductase 2 FAD-binding" evidence="5">
    <location>
        <begin position="11"/>
        <end position="538"/>
    </location>
</feature>
<dbReference type="SUPFAM" id="SSF56425">
    <property type="entry name" value="Succinate dehydrogenase/fumarate reductase flavoprotein, catalytic domain"/>
    <property type="match status" value="1"/>
</dbReference>
<proteinExistence type="predicted"/>
<keyword evidence="7" id="KW-1185">Reference proteome</keyword>
<evidence type="ECO:0000313" key="6">
    <source>
        <dbReference type="EMBL" id="MFC4555773.1"/>
    </source>
</evidence>
<keyword evidence="2" id="KW-0285">Flavoprotein</keyword>
<sequence length="573" mass="60747">MQNVTWDETYDVVVVGGGTGIVAALAAAEEGLTALVVEKSEYLGGSTALSGGGMWMPGNHVLREKGIADSRQRAETYLDEVVGETAPRERRVAFLDHDADAVELLRRCTPLRFSHMREYADYFSETRGGSAIGRSIEPAPFDLASLGEDAGLVRKGSLEAPVPMPITSMDYKWMNLMTRMPQRALPKVAGRVAQGIGGKVIKRNYVAGGAALAAGLVAGARRAGVPLWTSSPLREIVLDGDRVVGVVVEREGRTVRVEARCGVVLAAGGFDHNLAMRREHQSTALEAGWSFGNPANTGEVLRLAQDAGADLTLMGQSWWFPAVPPAAPGGEPSVLLAERSLPGSLIVDGTGHRFFNESCDYMTAGRIMLGHDDGEAPHLPAWLIFDQKYRNSYVFGGGLMPGQALPKAWYEAGLAHKASSIEELAGALGIPGVRDGVARFNLLATQGHDDDFDRGLSHYDRYYGDPTNTPNPNLRPLTKAPYYAVRVVPGDLGTCGGVRADAHARALRPDGTAIDGLYATGNCAGNAFGHYYPGPGATIGQGVTFAYVAALHAAGRLGAGEGTLRGAADRRVG</sequence>
<evidence type="ECO:0000256" key="1">
    <source>
        <dbReference type="ARBA" id="ARBA00001974"/>
    </source>
</evidence>
<dbReference type="PANTHER" id="PTHR43400">
    <property type="entry name" value="FUMARATE REDUCTASE"/>
    <property type="match status" value="1"/>
</dbReference>
<dbReference type="InterPro" id="IPR027477">
    <property type="entry name" value="Succ_DH/fumarate_Rdtase_cat_sf"/>
</dbReference>
<evidence type="ECO:0000256" key="2">
    <source>
        <dbReference type="ARBA" id="ARBA00022630"/>
    </source>
</evidence>
<dbReference type="RefSeq" id="WP_122824315.1">
    <property type="nucleotide sequence ID" value="NZ_CP033325.1"/>
</dbReference>
<reference evidence="7" key="1">
    <citation type="journal article" date="2019" name="Int. J. Syst. Evol. Microbiol.">
        <title>The Global Catalogue of Microorganisms (GCM) 10K type strain sequencing project: providing services to taxonomists for standard genome sequencing and annotation.</title>
        <authorList>
            <consortium name="The Broad Institute Genomics Platform"/>
            <consortium name="The Broad Institute Genome Sequencing Center for Infectious Disease"/>
            <person name="Wu L."/>
            <person name="Ma J."/>
        </authorList>
    </citation>
    <scope>NUCLEOTIDE SEQUENCE [LARGE SCALE GENOMIC DNA]</scope>
    <source>
        <strain evidence="7">JCM 3369</strain>
    </source>
</reference>
<dbReference type="SUPFAM" id="SSF51905">
    <property type="entry name" value="FAD/NAD(P)-binding domain"/>
    <property type="match status" value="1"/>
</dbReference>
<dbReference type="InterPro" id="IPR036188">
    <property type="entry name" value="FAD/NAD-bd_sf"/>
</dbReference>
<evidence type="ECO:0000313" key="7">
    <source>
        <dbReference type="Proteomes" id="UP001595955"/>
    </source>
</evidence>
<evidence type="ECO:0000256" key="3">
    <source>
        <dbReference type="ARBA" id="ARBA00022827"/>
    </source>
</evidence>
<dbReference type="InterPro" id="IPR003953">
    <property type="entry name" value="FAD-dep_OxRdtase_2_FAD-bd"/>
</dbReference>
<protein>
    <submittedName>
        <fullName evidence="6">FAD-dependent oxidoreductase</fullName>
    </submittedName>
</protein>
<evidence type="ECO:0000256" key="4">
    <source>
        <dbReference type="ARBA" id="ARBA00023002"/>
    </source>
</evidence>
<keyword evidence="3" id="KW-0274">FAD</keyword>
<dbReference type="EMBL" id="JBHSGF010000007">
    <property type="protein sequence ID" value="MFC4555773.1"/>
    <property type="molecule type" value="Genomic_DNA"/>
</dbReference>
<comment type="caution">
    <text evidence="6">The sequence shown here is derived from an EMBL/GenBank/DDBJ whole genome shotgun (WGS) entry which is preliminary data.</text>
</comment>
<accession>A0ABV9DCA1</accession>
<keyword evidence="4" id="KW-0560">Oxidoreductase</keyword>
<gene>
    <name evidence="6" type="ORF">ACFO3F_10995</name>
</gene>
<dbReference type="Pfam" id="PF00890">
    <property type="entry name" value="FAD_binding_2"/>
    <property type="match status" value="1"/>
</dbReference>
<dbReference type="Gene3D" id="3.50.50.60">
    <property type="entry name" value="FAD/NAD(P)-binding domain"/>
    <property type="match status" value="2"/>
</dbReference>
<comment type="cofactor">
    <cofactor evidence="1">
        <name>FAD</name>
        <dbReference type="ChEBI" id="CHEBI:57692"/>
    </cofactor>
</comment>
<dbReference type="Proteomes" id="UP001595955">
    <property type="component" value="Unassembled WGS sequence"/>
</dbReference>
<dbReference type="PANTHER" id="PTHR43400:SF10">
    <property type="entry name" value="3-OXOSTEROID 1-DEHYDROGENASE"/>
    <property type="match status" value="1"/>
</dbReference>
<evidence type="ECO:0000259" key="5">
    <source>
        <dbReference type="Pfam" id="PF00890"/>
    </source>
</evidence>
<organism evidence="6 7">
    <name type="scientific">Georgenia faecalis</name>
    <dbReference type="NCBI Taxonomy" id="2483799"/>
    <lineage>
        <taxon>Bacteria</taxon>
        <taxon>Bacillati</taxon>
        <taxon>Actinomycetota</taxon>
        <taxon>Actinomycetes</taxon>
        <taxon>Micrococcales</taxon>
        <taxon>Bogoriellaceae</taxon>
        <taxon>Georgenia</taxon>
    </lineage>
</organism>
<name>A0ABV9DCA1_9MICO</name>
<dbReference type="InterPro" id="IPR050315">
    <property type="entry name" value="FAD-oxidoreductase_2"/>
</dbReference>